<sequence length="646" mass="73667">MTMVVCVQVVVENGIVRVTLSIPEGMITGIEYNGVENLLETQNPDENRGYWDLSWSKLGKEHIGMYDRIVGTNFSVVVEDPEQVELSFTNTWDSSSQSDLVPLNIDRRFVMLRGCAGFYSYAIYEHLGEWPGFSIAETRMVLKPSQTKFHYMALSDTRQRIMPMPEDRASGEPLAYPEAVLLTNPINANLRGEVDDKYQYSCENKDGGVHGWICRECTNDSSVGFWMITPSNEFKSGGPLKQDLTSHVGPTMLSMFLSAHYGGDDVKLRFEEGEPWRKVFGPVFVYLNSASDAEDPYTALWEDAKQQMAIQVQDWPYTFPASEDFPKKQQRGSVHGRLLVRDRYINEDDMMADSAYVGLAPLGEAGSWQIEGKGYQFWTNADTKGYFRIDNIREGDYNLYAFVRGFIGDYKYDVNLTITAGDHINLGNLVYEPPRDGPTLWEIGIPDRTAEEFYIPDANPKYINKLYLSHPTSEAKAPAPVDRFRQYGLWERYSNIYRESDLVYEVGVSNYQRDWFFAQVTRKNETKNAYQATTWTIVFNLTNVDHHNSTYKLRVALASATYADLHVQVNGPERYNPIFRSGLVGADNSIARHGIHGLYHLFNIDVPSDLLIVGTNLIFLTQSKRDTAFEEVMYDYIRLEGPLNSH</sequence>
<dbReference type="InterPro" id="IPR029413">
    <property type="entry name" value="RG-lyase_II"/>
</dbReference>
<dbReference type="PANTHER" id="PTHR32018">
    <property type="entry name" value="RHAMNOGALACTURONATE LYASE FAMILY PROTEIN"/>
    <property type="match status" value="1"/>
</dbReference>
<dbReference type="GO" id="GO:0005975">
    <property type="term" value="P:carbohydrate metabolic process"/>
    <property type="evidence" value="ECO:0007669"/>
    <property type="project" value="InterPro"/>
</dbReference>
<keyword evidence="7" id="KW-0456">Lyase</keyword>
<evidence type="ECO:0000256" key="4">
    <source>
        <dbReference type="ARBA" id="ARBA00012437"/>
    </source>
</evidence>
<proteinExistence type="inferred from homology"/>
<dbReference type="Pfam" id="PF06045">
    <property type="entry name" value="Rhamnogal_lyase"/>
    <property type="match status" value="1"/>
</dbReference>
<evidence type="ECO:0000256" key="7">
    <source>
        <dbReference type="ARBA" id="ARBA00023239"/>
    </source>
</evidence>
<evidence type="ECO:0000256" key="2">
    <source>
        <dbReference type="ARBA" id="ARBA00004613"/>
    </source>
</evidence>
<evidence type="ECO:0000313" key="11">
    <source>
        <dbReference type="Proteomes" id="UP001419268"/>
    </source>
</evidence>
<dbReference type="CDD" id="cd10320">
    <property type="entry name" value="RGL4_N"/>
    <property type="match status" value="1"/>
</dbReference>
<feature type="domain" description="Rhamnogalacturonan lyase" evidence="8">
    <location>
        <begin position="439"/>
        <end position="639"/>
    </location>
</feature>
<dbReference type="InterPro" id="IPR029411">
    <property type="entry name" value="RG-lyase_III"/>
</dbReference>
<dbReference type="CDD" id="cd10317">
    <property type="entry name" value="RGL4_C"/>
    <property type="match status" value="1"/>
</dbReference>
<organism evidence="10 11">
    <name type="scientific">Stephania cephalantha</name>
    <dbReference type="NCBI Taxonomy" id="152367"/>
    <lineage>
        <taxon>Eukaryota</taxon>
        <taxon>Viridiplantae</taxon>
        <taxon>Streptophyta</taxon>
        <taxon>Embryophyta</taxon>
        <taxon>Tracheophyta</taxon>
        <taxon>Spermatophyta</taxon>
        <taxon>Magnoliopsida</taxon>
        <taxon>Ranunculales</taxon>
        <taxon>Menispermaceae</taxon>
        <taxon>Menispermoideae</taxon>
        <taxon>Cissampelideae</taxon>
        <taxon>Stephania</taxon>
    </lineage>
</organism>
<dbReference type="GO" id="GO:0102210">
    <property type="term" value="F:rhamnogalacturonan endolyase activity"/>
    <property type="evidence" value="ECO:0007669"/>
    <property type="project" value="UniProtKB-EC"/>
</dbReference>
<dbReference type="SUPFAM" id="SSF49785">
    <property type="entry name" value="Galactose-binding domain-like"/>
    <property type="match status" value="1"/>
</dbReference>
<dbReference type="CDD" id="cd10316">
    <property type="entry name" value="RGL4_M"/>
    <property type="match status" value="1"/>
</dbReference>
<reference evidence="10 11" key="1">
    <citation type="submission" date="2024-01" db="EMBL/GenBank/DDBJ databases">
        <title>Genome assemblies of Stephania.</title>
        <authorList>
            <person name="Yang L."/>
        </authorList>
    </citation>
    <scope>NUCLEOTIDE SEQUENCE [LARGE SCALE GENOMIC DNA]</scope>
    <source>
        <strain evidence="10">JXDWG</strain>
        <tissue evidence="10">Leaf</tissue>
    </source>
</reference>
<dbReference type="Gene3D" id="2.60.40.1120">
    <property type="entry name" value="Carboxypeptidase-like, regulatory domain"/>
    <property type="match status" value="1"/>
</dbReference>
<gene>
    <name evidence="10" type="ORF">Scep_018481</name>
</gene>
<evidence type="ECO:0000313" key="10">
    <source>
        <dbReference type="EMBL" id="KAK9110962.1"/>
    </source>
</evidence>
<dbReference type="InterPro" id="IPR008979">
    <property type="entry name" value="Galactose-bd-like_sf"/>
</dbReference>
<comment type="caution">
    <text evidence="10">The sequence shown here is derived from an EMBL/GenBank/DDBJ whole genome shotgun (WGS) entry which is preliminary data.</text>
</comment>
<feature type="domain" description="Rhamnogalacturonan lyase" evidence="9">
    <location>
        <begin position="353"/>
        <end position="426"/>
    </location>
</feature>
<dbReference type="FunFam" id="2.60.40.1120:FF:000033">
    <property type="entry name" value="Rhamnogalacturonate lyase B"/>
    <property type="match status" value="1"/>
</dbReference>
<dbReference type="SUPFAM" id="SSF74650">
    <property type="entry name" value="Galactose mutarotase-like"/>
    <property type="match status" value="1"/>
</dbReference>
<evidence type="ECO:0000259" key="8">
    <source>
        <dbReference type="Pfam" id="PF14683"/>
    </source>
</evidence>
<dbReference type="EMBL" id="JBBNAG010000008">
    <property type="protein sequence ID" value="KAK9110962.1"/>
    <property type="molecule type" value="Genomic_DNA"/>
</dbReference>
<evidence type="ECO:0000259" key="9">
    <source>
        <dbReference type="Pfam" id="PF14686"/>
    </source>
</evidence>
<dbReference type="GO" id="GO:0005576">
    <property type="term" value="C:extracellular region"/>
    <property type="evidence" value="ECO:0007669"/>
    <property type="project" value="UniProtKB-SubCell"/>
</dbReference>
<keyword evidence="5" id="KW-0964">Secreted</keyword>
<dbReference type="Proteomes" id="UP001419268">
    <property type="component" value="Unassembled WGS sequence"/>
</dbReference>
<dbReference type="InterPro" id="IPR051850">
    <property type="entry name" value="Polysacch_Lyase_4"/>
</dbReference>
<comment type="catalytic activity">
    <reaction evidence="1">
        <text>Endotype eliminative cleavage of L-alpha-rhamnopyranosyl-(1-&gt;4)-alpha-D-galactopyranosyluronic acid bonds of rhamnogalacturonan I domains in ramified hairy regions of pectin leaving L-rhamnopyranose at the reducing end and 4-deoxy-4,5-unsaturated D-galactopyranosyluronic acid at the non-reducing end.</text>
        <dbReference type="EC" id="4.2.2.23"/>
    </reaction>
</comment>
<name>A0AAP0NK52_9MAGN</name>
<protein>
    <recommendedName>
        <fullName evidence="4">rhamnogalacturonan endolyase</fullName>
        <ecNumber evidence="4">4.2.2.23</ecNumber>
    </recommendedName>
</protein>
<evidence type="ECO:0000256" key="1">
    <source>
        <dbReference type="ARBA" id="ARBA00001324"/>
    </source>
</evidence>
<dbReference type="PANTHER" id="PTHR32018:SF6">
    <property type="entry name" value="RHAMNOGALACTURONAN ENDOLYASE"/>
    <property type="match status" value="1"/>
</dbReference>
<comment type="similarity">
    <text evidence="3">Belongs to the polysaccharide lyase 4 family.</text>
</comment>
<evidence type="ECO:0000256" key="5">
    <source>
        <dbReference type="ARBA" id="ARBA00022525"/>
    </source>
</evidence>
<dbReference type="InterPro" id="IPR013784">
    <property type="entry name" value="Carb-bd-like_fold"/>
</dbReference>
<dbReference type="InterPro" id="IPR011013">
    <property type="entry name" value="Gal_mutarotase_sf_dom"/>
</dbReference>
<keyword evidence="11" id="KW-1185">Reference proteome</keyword>
<evidence type="ECO:0000256" key="6">
    <source>
        <dbReference type="ARBA" id="ARBA00022729"/>
    </source>
</evidence>
<dbReference type="AlphaFoldDB" id="A0AAP0NK52"/>
<accession>A0AAP0NK52</accession>
<comment type="subcellular location">
    <subcellularLocation>
        <location evidence="2">Secreted</location>
    </subcellularLocation>
</comment>
<dbReference type="Gene3D" id="2.70.98.10">
    <property type="match status" value="1"/>
</dbReference>
<keyword evidence="6" id="KW-0732">Signal</keyword>
<dbReference type="SUPFAM" id="SSF49452">
    <property type="entry name" value="Starch-binding domain-like"/>
    <property type="match status" value="1"/>
</dbReference>
<dbReference type="Pfam" id="PF14686">
    <property type="entry name" value="fn3_3"/>
    <property type="match status" value="1"/>
</dbReference>
<evidence type="ECO:0000256" key="3">
    <source>
        <dbReference type="ARBA" id="ARBA00010418"/>
    </source>
</evidence>
<dbReference type="EC" id="4.2.2.23" evidence="4"/>
<dbReference type="InterPro" id="IPR010325">
    <property type="entry name" value="Rhamnogal_lyase"/>
</dbReference>
<dbReference type="Pfam" id="PF14683">
    <property type="entry name" value="CBM-like"/>
    <property type="match status" value="1"/>
</dbReference>
<dbReference type="InterPro" id="IPR014718">
    <property type="entry name" value="GH-type_carb-bd"/>
</dbReference>
<dbReference type="GO" id="GO:0030246">
    <property type="term" value="F:carbohydrate binding"/>
    <property type="evidence" value="ECO:0007669"/>
    <property type="project" value="InterPro"/>
</dbReference>
<dbReference type="Gene3D" id="2.60.120.260">
    <property type="entry name" value="Galactose-binding domain-like"/>
    <property type="match status" value="1"/>
</dbReference>